<feature type="transmembrane region" description="Helical" evidence="2">
    <location>
        <begin position="66"/>
        <end position="88"/>
    </location>
</feature>
<reference evidence="3 4" key="1">
    <citation type="submission" date="2020-07" db="EMBL/GenBank/DDBJ databases">
        <title>Sequencing the genomes of 1000 actinobacteria strains.</title>
        <authorList>
            <person name="Klenk H.-P."/>
        </authorList>
    </citation>
    <scope>NUCLEOTIDE SEQUENCE [LARGE SCALE GENOMIC DNA]</scope>
    <source>
        <strain evidence="3 4">DSM 15131</strain>
    </source>
</reference>
<evidence type="ECO:0000256" key="1">
    <source>
        <dbReference type="SAM" id="MobiDB-lite"/>
    </source>
</evidence>
<feature type="compositionally biased region" description="Pro residues" evidence="1">
    <location>
        <begin position="34"/>
        <end position="44"/>
    </location>
</feature>
<dbReference type="Proteomes" id="UP000562045">
    <property type="component" value="Unassembled WGS sequence"/>
</dbReference>
<feature type="compositionally biased region" description="Pro residues" evidence="1">
    <location>
        <begin position="1"/>
        <end position="26"/>
    </location>
</feature>
<evidence type="ECO:0000256" key="2">
    <source>
        <dbReference type="SAM" id="Phobius"/>
    </source>
</evidence>
<dbReference type="EMBL" id="JACBZM010000001">
    <property type="protein sequence ID" value="NYI44301.1"/>
    <property type="molecule type" value="Genomic_DNA"/>
</dbReference>
<gene>
    <name evidence="3" type="ORF">BJ993_001381</name>
</gene>
<comment type="caution">
    <text evidence="3">The sequence shown here is derived from an EMBL/GenBank/DDBJ whole genome shotgun (WGS) entry which is preliminary data.</text>
</comment>
<accession>A0A7Y9ZFZ2</accession>
<proteinExistence type="predicted"/>
<name>A0A7Y9ZFZ2_9ACTN</name>
<dbReference type="AlphaFoldDB" id="A0A7Y9ZFZ2"/>
<evidence type="ECO:0000313" key="4">
    <source>
        <dbReference type="Proteomes" id="UP000562045"/>
    </source>
</evidence>
<protein>
    <submittedName>
        <fullName evidence="3">Uncharacterized protein</fullName>
    </submittedName>
</protein>
<organism evidence="3 4">
    <name type="scientific">Nocardioides aromaticivorans</name>
    <dbReference type="NCBI Taxonomy" id="200618"/>
    <lineage>
        <taxon>Bacteria</taxon>
        <taxon>Bacillati</taxon>
        <taxon>Actinomycetota</taxon>
        <taxon>Actinomycetes</taxon>
        <taxon>Propionibacteriales</taxon>
        <taxon>Nocardioidaceae</taxon>
        <taxon>Nocardioides</taxon>
    </lineage>
</organism>
<dbReference type="RefSeq" id="WP_036548911.1">
    <property type="nucleotide sequence ID" value="NZ_CP022295.1"/>
</dbReference>
<feature type="region of interest" description="Disordered" evidence="1">
    <location>
        <begin position="1"/>
        <end position="57"/>
    </location>
</feature>
<keyword evidence="2" id="KW-0812">Transmembrane</keyword>
<keyword evidence="2" id="KW-0472">Membrane</keyword>
<sequence length="92" mass="8851">MSQPPYGVPPQPGPPQGAPGAPPPPAYLGGGAPGPVPGQPPAYGGPPAGYGGPGLPPPPASAKRTIGFVMGLITALALIACVVVVWLITANN</sequence>
<keyword evidence="2" id="KW-1133">Transmembrane helix</keyword>
<evidence type="ECO:0000313" key="3">
    <source>
        <dbReference type="EMBL" id="NYI44301.1"/>
    </source>
</evidence>